<evidence type="ECO:0000313" key="3">
    <source>
        <dbReference type="Proteomes" id="UP000789524"/>
    </source>
</evidence>
<proteinExistence type="predicted"/>
<feature type="compositionally biased region" description="Basic and acidic residues" evidence="1">
    <location>
        <begin position="69"/>
        <end position="84"/>
    </location>
</feature>
<name>A0A8J2RDG3_9NEOP</name>
<protein>
    <submittedName>
        <fullName evidence="2">(African queen) hypothetical protein</fullName>
    </submittedName>
</protein>
<dbReference type="Proteomes" id="UP000789524">
    <property type="component" value="Unassembled WGS sequence"/>
</dbReference>
<reference evidence="2" key="1">
    <citation type="submission" date="2021-09" db="EMBL/GenBank/DDBJ databases">
        <authorList>
            <person name="Martin H S."/>
        </authorList>
    </citation>
    <scope>NUCLEOTIDE SEQUENCE</scope>
</reference>
<sequence length="100" mass="11206">MLYILEIGEEDASGWRAGSERVTPGRRGGIREHVQYRERETKTRAEETVKSSPLPLQLVYWTMAPSEGQRTEGGGRGDREEGPRDAPPTRIEVPEPTTAE</sequence>
<accession>A0A8J2RDG3</accession>
<comment type="caution">
    <text evidence="2">The sequence shown here is derived from an EMBL/GenBank/DDBJ whole genome shotgun (WGS) entry which is preliminary data.</text>
</comment>
<dbReference type="AlphaFoldDB" id="A0A8J2RDG3"/>
<evidence type="ECO:0000256" key="1">
    <source>
        <dbReference type="SAM" id="MobiDB-lite"/>
    </source>
</evidence>
<dbReference type="EMBL" id="CAKASE010000077">
    <property type="protein sequence ID" value="CAG9578075.1"/>
    <property type="molecule type" value="Genomic_DNA"/>
</dbReference>
<keyword evidence="3" id="KW-1185">Reference proteome</keyword>
<feature type="region of interest" description="Disordered" evidence="1">
    <location>
        <begin position="64"/>
        <end position="100"/>
    </location>
</feature>
<evidence type="ECO:0000313" key="2">
    <source>
        <dbReference type="EMBL" id="CAG9578075.1"/>
    </source>
</evidence>
<gene>
    <name evidence="2" type="ORF">DCHRY22_LOCUS12578</name>
</gene>
<organism evidence="2 3">
    <name type="scientific">Danaus chrysippus</name>
    <name type="common">African queen</name>
    <dbReference type="NCBI Taxonomy" id="151541"/>
    <lineage>
        <taxon>Eukaryota</taxon>
        <taxon>Metazoa</taxon>
        <taxon>Ecdysozoa</taxon>
        <taxon>Arthropoda</taxon>
        <taxon>Hexapoda</taxon>
        <taxon>Insecta</taxon>
        <taxon>Pterygota</taxon>
        <taxon>Neoptera</taxon>
        <taxon>Endopterygota</taxon>
        <taxon>Lepidoptera</taxon>
        <taxon>Glossata</taxon>
        <taxon>Ditrysia</taxon>
        <taxon>Papilionoidea</taxon>
        <taxon>Nymphalidae</taxon>
        <taxon>Danainae</taxon>
        <taxon>Danaini</taxon>
        <taxon>Danaina</taxon>
        <taxon>Danaus</taxon>
        <taxon>Anosia</taxon>
    </lineage>
</organism>